<keyword evidence="2" id="KW-1133">Transmembrane helix</keyword>
<dbReference type="EMBL" id="CP094970">
    <property type="protein sequence ID" value="UYM03912.1"/>
    <property type="molecule type" value="Genomic_DNA"/>
</dbReference>
<reference evidence="5" key="1">
    <citation type="submission" date="2022-01" db="EMBL/GenBank/DDBJ databases">
        <title>Nocardioidaceae gen. sp. A5X3R13.</title>
        <authorList>
            <person name="Lopez Marin M.A."/>
            <person name="Uhlik O."/>
        </authorList>
    </citation>
    <scope>NUCLEOTIDE SEQUENCE</scope>
    <source>
        <strain evidence="5">A5X3R13</strain>
    </source>
</reference>
<dbReference type="AlphaFoldDB" id="A0AA46YJ57"/>
<dbReference type="Gene3D" id="2.60.40.2230">
    <property type="entry name" value="Uncharacterised protein YcnI-like PF07987, DUF1775"/>
    <property type="match status" value="1"/>
</dbReference>
<evidence type="ECO:0000256" key="1">
    <source>
        <dbReference type="SAM" id="MobiDB-lite"/>
    </source>
</evidence>
<protein>
    <submittedName>
        <fullName evidence="5">YcnI family protein</fullName>
    </submittedName>
</protein>
<dbReference type="RefSeq" id="WP_271632554.1">
    <property type="nucleotide sequence ID" value="NZ_CP094970.1"/>
</dbReference>
<evidence type="ECO:0000259" key="4">
    <source>
        <dbReference type="Pfam" id="PF07987"/>
    </source>
</evidence>
<organism evidence="5 6">
    <name type="scientific">Solicola gregarius</name>
    <dbReference type="NCBI Taxonomy" id="2908642"/>
    <lineage>
        <taxon>Bacteria</taxon>
        <taxon>Bacillati</taxon>
        <taxon>Actinomycetota</taxon>
        <taxon>Actinomycetes</taxon>
        <taxon>Propionibacteriales</taxon>
        <taxon>Nocardioidaceae</taxon>
        <taxon>Solicola</taxon>
    </lineage>
</organism>
<feature type="chain" id="PRO_5041450608" evidence="3">
    <location>
        <begin position="29"/>
        <end position="230"/>
    </location>
</feature>
<feature type="transmembrane region" description="Helical" evidence="2">
    <location>
        <begin position="203"/>
        <end position="224"/>
    </location>
</feature>
<gene>
    <name evidence="5" type="ORF">L0C25_15335</name>
</gene>
<name>A0AA46YJ57_9ACTN</name>
<dbReference type="Proteomes" id="UP001164390">
    <property type="component" value="Chromosome"/>
</dbReference>
<evidence type="ECO:0000313" key="5">
    <source>
        <dbReference type="EMBL" id="UYM03912.1"/>
    </source>
</evidence>
<keyword evidence="2" id="KW-0812">Transmembrane</keyword>
<dbReference type="KEGG" id="sgrg:L0C25_15335"/>
<keyword evidence="6" id="KW-1185">Reference proteome</keyword>
<evidence type="ECO:0000313" key="6">
    <source>
        <dbReference type="Proteomes" id="UP001164390"/>
    </source>
</evidence>
<dbReference type="InterPro" id="IPR012533">
    <property type="entry name" value="YcnI-copper_dom"/>
</dbReference>
<feature type="region of interest" description="Disordered" evidence="1">
    <location>
        <begin position="173"/>
        <end position="206"/>
    </location>
</feature>
<feature type="compositionally biased region" description="Low complexity" evidence="1">
    <location>
        <begin position="180"/>
        <end position="194"/>
    </location>
</feature>
<sequence>MHIIVRRVAAPLIITVGAIALGTVPASAHVEVTPSTTVAGEYALLTFSVPHGCDGSATTEIAIDIPKGIDVVTPTINDGWTIKKQTEPVPGEGTENDRVSRVTYTAKTPLQDGYRDAFELSMPLPTEADTTLRFPTLQTCEKGATNWNEVAKDGQDEEDLEAPAPSFTLTAAEADSAEQASTDATPTDASAAPEETSDDSSDGLSWTALGVGVAGLAVGGVALVRSRTRT</sequence>
<dbReference type="CDD" id="cd08545">
    <property type="entry name" value="YcnI_like"/>
    <property type="match status" value="1"/>
</dbReference>
<keyword evidence="3" id="KW-0732">Signal</keyword>
<evidence type="ECO:0000256" key="3">
    <source>
        <dbReference type="SAM" id="SignalP"/>
    </source>
</evidence>
<proteinExistence type="predicted"/>
<dbReference type="InterPro" id="IPR038507">
    <property type="entry name" value="YcnI-like_sf"/>
</dbReference>
<dbReference type="Pfam" id="PF07987">
    <property type="entry name" value="DUF1775"/>
    <property type="match status" value="1"/>
</dbReference>
<feature type="signal peptide" evidence="3">
    <location>
        <begin position="1"/>
        <end position="28"/>
    </location>
</feature>
<feature type="domain" description="YncI copper-binding" evidence="4">
    <location>
        <begin position="29"/>
        <end position="169"/>
    </location>
</feature>
<accession>A0AA46YJ57</accession>
<keyword evidence="2" id="KW-0472">Membrane</keyword>
<evidence type="ECO:0000256" key="2">
    <source>
        <dbReference type="SAM" id="Phobius"/>
    </source>
</evidence>